<dbReference type="EMBL" id="RJMB01000003">
    <property type="protein sequence ID" value="RNL86491.1"/>
    <property type="molecule type" value="Genomic_DNA"/>
</dbReference>
<dbReference type="InterPro" id="IPR010432">
    <property type="entry name" value="RDD"/>
</dbReference>
<keyword evidence="3 6" id="KW-0812">Transmembrane</keyword>
<feature type="transmembrane region" description="Helical" evidence="6">
    <location>
        <begin position="67"/>
        <end position="85"/>
    </location>
</feature>
<evidence type="ECO:0000256" key="2">
    <source>
        <dbReference type="ARBA" id="ARBA00022475"/>
    </source>
</evidence>
<dbReference type="Pfam" id="PF06271">
    <property type="entry name" value="RDD"/>
    <property type="match status" value="1"/>
</dbReference>
<evidence type="ECO:0000259" key="7">
    <source>
        <dbReference type="Pfam" id="PF06271"/>
    </source>
</evidence>
<evidence type="ECO:0000256" key="3">
    <source>
        <dbReference type="ARBA" id="ARBA00022692"/>
    </source>
</evidence>
<dbReference type="GO" id="GO:0005886">
    <property type="term" value="C:plasma membrane"/>
    <property type="evidence" value="ECO:0007669"/>
    <property type="project" value="UniProtKB-SubCell"/>
</dbReference>
<keyword evidence="5 6" id="KW-0472">Membrane</keyword>
<feature type="transmembrane region" description="Helical" evidence="6">
    <location>
        <begin position="35"/>
        <end position="60"/>
    </location>
</feature>
<comment type="caution">
    <text evidence="8">The sequence shown here is derived from an EMBL/GenBank/DDBJ whole genome shotgun (WGS) entry which is preliminary data.</text>
</comment>
<gene>
    <name evidence="8" type="ORF">EFW17_04625</name>
</gene>
<dbReference type="Proteomes" id="UP000269198">
    <property type="component" value="Unassembled WGS sequence"/>
</dbReference>
<keyword evidence="4 6" id="KW-1133">Transmembrane helix</keyword>
<dbReference type="AlphaFoldDB" id="A0A3N0EF96"/>
<protein>
    <submittedName>
        <fullName evidence="8">RDD family protein</fullName>
    </submittedName>
</protein>
<proteinExistence type="predicted"/>
<dbReference type="PANTHER" id="PTHR36115:SF4">
    <property type="entry name" value="MEMBRANE PROTEIN"/>
    <property type="match status" value="1"/>
</dbReference>
<feature type="transmembrane region" description="Helical" evidence="6">
    <location>
        <begin position="135"/>
        <end position="156"/>
    </location>
</feature>
<dbReference type="OrthoDB" id="9774993at2"/>
<sequence length="180" mass="19294">MSHPPPPYEGASGSGDPADASAQGALVVASLGERFLARLIDVMIAQAVSVCALVPSLLVIVPVAGQGRMVVFLTLALFSLVYWGYEVFCHRRFGATVGKRMLGLRVVRAADDGRTVPPAELAIIVRATVWAAPLLASWGLVINLLSGVFWLGNVLWPLWDRPKRQALHDKAAGTMVAQLR</sequence>
<reference evidence="8 9" key="1">
    <citation type="submission" date="2018-11" db="EMBL/GenBank/DDBJ databases">
        <title>The genome draft of YIM 96095.</title>
        <authorList>
            <person name="Tang S.-K."/>
            <person name="Chunyu W.-X."/>
            <person name="Feng Y.-Z."/>
        </authorList>
    </citation>
    <scope>NUCLEOTIDE SEQUENCE [LARGE SCALE GENOMIC DNA]</scope>
    <source>
        <strain evidence="8 9">YIM 96095</strain>
    </source>
</reference>
<evidence type="ECO:0000256" key="4">
    <source>
        <dbReference type="ARBA" id="ARBA00022989"/>
    </source>
</evidence>
<accession>A0A3N0EF96</accession>
<evidence type="ECO:0000256" key="5">
    <source>
        <dbReference type="ARBA" id="ARBA00023136"/>
    </source>
</evidence>
<dbReference type="InterPro" id="IPR051791">
    <property type="entry name" value="Pra-immunoreactive"/>
</dbReference>
<keyword evidence="9" id="KW-1185">Reference proteome</keyword>
<keyword evidence="2" id="KW-1003">Cell membrane</keyword>
<evidence type="ECO:0000313" key="8">
    <source>
        <dbReference type="EMBL" id="RNL86491.1"/>
    </source>
</evidence>
<name>A0A3N0EF96_9ACTN</name>
<comment type="subcellular location">
    <subcellularLocation>
        <location evidence="1">Cell membrane</location>
        <topology evidence="1">Multi-pass membrane protein</topology>
    </subcellularLocation>
</comment>
<evidence type="ECO:0000256" key="1">
    <source>
        <dbReference type="ARBA" id="ARBA00004651"/>
    </source>
</evidence>
<organism evidence="8 9">
    <name type="scientific">Halostreptopolyspora alba</name>
    <dbReference type="NCBI Taxonomy" id="2487137"/>
    <lineage>
        <taxon>Bacteria</taxon>
        <taxon>Bacillati</taxon>
        <taxon>Actinomycetota</taxon>
        <taxon>Actinomycetes</taxon>
        <taxon>Streptosporangiales</taxon>
        <taxon>Nocardiopsidaceae</taxon>
        <taxon>Halostreptopolyspora</taxon>
    </lineage>
</organism>
<dbReference type="RefSeq" id="WP_123200016.1">
    <property type="nucleotide sequence ID" value="NZ_RJMB01000003.1"/>
</dbReference>
<feature type="domain" description="RDD" evidence="7">
    <location>
        <begin position="28"/>
        <end position="173"/>
    </location>
</feature>
<evidence type="ECO:0000313" key="9">
    <source>
        <dbReference type="Proteomes" id="UP000269198"/>
    </source>
</evidence>
<evidence type="ECO:0000256" key="6">
    <source>
        <dbReference type="SAM" id="Phobius"/>
    </source>
</evidence>
<dbReference type="PANTHER" id="PTHR36115">
    <property type="entry name" value="PROLINE-RICH ANTIGEN HOMOLOG-RELATED"/>
    <property type="match status" value="1"/>
</dbReference>